<accession>A0A1M6VZ52</accession>
<sequence length="76" mass="8957">MLLPLHLPRRRRPLLFPPGLLALAWLLWLGCVALPQMRGMEKPQVIMQVTMRPLHTSEYWQFFPPVYSSELQLAQF</sequence>
<keyword evidence="2" id="KW-1185">Reference proteome</keyword>
<gene>
    <name evidence="1" type="ORF">SAMN02746009_01697</name>
</gene>
<dbReference type="Proteomes" id="UP000183947">
    <property type="component" value="Unassembled WGS sequence"/>
</dbReference>
<dbReference type="OrthoDB" id="880827at2"/>
<proteinExistence type="predicted"/>
<reference evidence="2" key="1">
    <citation type="submission" date="2016-11" db="EMBL/GenBank/DDBJ databases">
        <authorList>
            <person name="Varghese N."/>
            <person name="Submissions S."/>
        </authorList>
    </citation>
    <scope>NUCLEOTIDE SEQUENCE [LARGE SCALE GENOMIC DNA]</scope>
    <source>
        <strain evidence="2">DSM 18569</strain>
    </source>
</reference>
<name>A0A1M6VZ52_9BACT</name>
<evidence type="ECO:0000313" key="2">
    <source>
        <dbReference type="Proteomes" id="UP000183947"/>
    </source>
</evidence>
<dbReference type="RefSeq" id="WP_073283171.1">
    <property type="nucleotide sequence ID" value="NZ_FRAS01000007.1"/>
</dbReference>
<evidence type="ECO:0000313" key="1">
    <source>
        <dbReference type="EMBL" id="SHK86727.1"/>
    </source>
</evidence>
<dbReference type="EMBL" id="FRAS01000007">
    <property type="protein sequence ID" value="SHK86727.1"/>
    <property type="molecule type" value="Genomic_DNA"/>
</dbReference>
<organism evidence="1 2">
    <name type="scientific">Hymenobacter psychrotolerans DSM 18569</name>
    <dbReference type="NCBI Taxonomy" id="1121959"/>
    <lineage>
        <taxon>Bacteria</taxon>
        <taxon>Pseudomonadati</taxon>
        <taxon>Bacteroidota</taxon>
        <taxon>Cytophagia</taxon>
        <taxon>Cytophagales</taxon>
        <taxon>Hymenobacteraceae</taxon>
        <taxon>Hymenobacter</taxon>
    </lineage>
</organism>
<protein>
    <submittedName>
        <fullName evidence="1">Uncharacterized protein</fullName>
    </submittedName>
</protein>
<dbReference type="AlphaFoldDB" id="A0A1M6VZ52"/>